<evidence type="ECO:0008006" key="2">
    <source>
        <dbReference type="Google" id="ProtNLM"/>
    </source>
</evidence>
<gene>
    <name evidence="1" type="ORF">SDC9_89533</name>
</gene>
<evidence type="ECO:0000313" key="1">
    <source>
        <dbReference type="EMBL" id="MPM42861.1"/>
    </source>
</evidence>
<name>A0A644ZSJ3_9ZZZZ</name>
<proteinExistence type="predicted"/>
<comment type="caution">
    <text evidence="1">The sequence shown here is derived from an EMBL/GenBank/DDBJ whole genome shotgun (WGS) entry which is preliminary data.</text>
</comment>
<accession>A0A644ZSJ3</accession>
<sequence length="204" mass="23213">MYIEGESTSMIYTVRSAGIDPATGREIFIGKNGEYTFTYNPADKMAVGDANPTLRGSLSSFVTYKGFSFNINMMYSAGGYIYNSTRAQRIEQINPMYNSDKRALTDRWKKPGDIVDYLTLVPNSSGTINNYHTSRFVEKENFLSISSITLGYEFDSRFLNKFKCKRLNVSLSMNDIVRFSTVKQERGIFYPFARGFSFTISPTF</sequence>
<protein>
    <recommendedName>
        <fullName evidence="2">TonB-dependent receptor SusC</fullName>
    </recommendedName>
</protein>
<reference evidence="1" key="1">
    <citation type="submission" date="2019-08" db="EMBL/GenBank/DDBJ databases">
        <authorList>
            <person name="Kucharzyk K."/>
            <person name="Murdoch R.W."/>
            <person name="Higgins S."/>
            <person name="Loffler F."/>
        </authorList>
    </citation>
    <scope>NUCLEOTIDE SEQUENCE</scope>
</reference>
<dbReference type="AlphaFoldDB" id="A0A644ZSJ3"/>
<organism evidence="1">
    <name type="scientific">bioreactor metagenome</name>
    <dbReference type="NCBI Taxonomy" id="1076179"/>
    <lineage>
        <taxon>unclassified sequences</taxon>
        <taxon>metagenomes</taxon>
        <taxon>ecological metagenomes</taxon>
    </lineage>
</organism>
<dbReference type="EMBL" id="VSSQ01009884">
    <property type="protein sequence ID" value="MPM42861.1"/>
    <property type="molecule type" value="Genomic_DNA"/>
</dbReference>